<sequence>MVVSHGSLIRRAISAAQGYEHTQEVPNAQPLEVDIAGLFAWDSRRYFGD</sequence>
<evidence type="ECO:0000313" key="2">
    <source>
        <dbReference type="Proteomes" id="UP000250241"/>
    </source>
</evidence>
<dbReference type="AlphaFoldDB" id="A0A2Z5QVP7"/>
<keyword evidence="2" id="KW-1185">Reference proteome</keyword>
<evidence type="ECO:0000313" key="1">
    <source>
        <dbReference type="EMBL" id="BAV86468.1"/>
    </source>
</evidence>
<accession>A0A2Z5QVP7</accession>
<protein>
    <submittedName>
        <fullName evidence="1">Phosphoglycerate mutase</fullName>
    </submittedName>
</protein>
<name>A0A2Z5QVP7_9MICC</name>
<proteinExistence type="predicted"/>
<dbReference type="KEGG" id="raj:RA11412_0169"/>
<gene>
    <name evidence="1" type="ORF">RA11412_0169</name>
</gene>
<dbReference type="EMBL" id="AP017895">
    <property type="protein sequence ID" value="BAV86468.1"/>
    <property type="molecule type" value="Genomic_DNA"/>
</dbReference>
<reference evidence="1 2" key="1">
    <citation type="submission" date="2016-10" db="EMBL/GenBank/DDBJ databases">
        <title>Genome sequence of Rothia aeria strain JCM11412.</title>
        <authorList>
            <person name="Nambu T."/>
        </authorList>
    </citation>
    <scope>NUCLEOTIDE SEQUENCE [LARGE SCALE GENOMIC DNA]</scope>
    <source>
        <strain evidence="1 2">JCM 11412</strain>
    </source>
</reference>
<dbReference type="Proteomes" id="UP000250241">
    <property type="component" value="Chromosome"/>
</dbReference>
<organism evidence="1 2">
    <name type="scientific">Rothia aeria</name>
    <dbReference type="NCBI Taxonomy" id="172042"/>
    <lineage>
        <taxon>Bacteria</taxon>
        <taxon>Bacillati</taxon>
        <taxon>Actinomycetota</taxon>
        <taxon>Actinomycetes</taxon>
        <taxon>Micrococcales</taxon>
        <taxon>Micrococcaceae</taxon>
        <taxon>Rothia</taxon>
    </lineage>
</organism>